<evidence type="ECO:0000256" key="1">
    <source>
        <dbReference type="SAM" id="MobiDB-lite"/>
    </source>
</evidence>
<proteinExistence type="predicted"/>
<dbReference type="OrthoDB" id="3244412at2759"/>
<organism evidence="2 3">
    <name type="scientific">Rhizoctonia solani</name>
    <dbReference type="NCBI Taxonomy" id="456999"/>
    <lineage>
        <taxon>Eukaryota</taxon>
        <taxon>Fungi</taxon>
        <taxon>Dikarya</taxon>
        <taxon>Basidiomycota</taxon>
        <taxon>Agaricomycotina</taxon>
        <taxon>Agaricomycetes</taxon>
        <taxon>Cantharellales</taxon>
        <taxon>Ceratobasidiaceae</taxon>
        <taxon>Rhizoctonia</taxon>
    </lineage>
</organism>
<evidence type="ECO:0000313" key="2">
    <source>
        <dbReference type="EMBL" id="CAE6537257.1"/>
    </source>
</evidence>
<comment type="caution">
    <text evidence="2">The sequence shown here is derived from an EMBL/GenBank/DDBJ whole genome shotgun (WGS) entry which is preliminary data.</text>
</comment>
<evidence type="ECO:0000313" key="3">
    <source>
        <dbReference type="Proteomes" id="UP000663853"/>
    </source>
</evidence>
<accession>A0A8H3DTQ0</accession>
<name>A0A8H3DTQ0_9AGAM</name>
<dbReference type="Proteomes" id="UP000663853">
    <property type="component" value="Unassembled WGS sequence"/>
</dbReference>
<feature type="compositionally biased region" description="Basic and acidic residues" evidence="1">
    <location>
        <begin position="1"/>
        <end position="11"/>
    </location>
</feature>
<dbReference type="AlphaFoldDB" id="A0A8H3DTQ0"/>
<protein>
    <submittedName>
        <fullName evidence="2">Uncharacterized protein</fullName>
    </submittedName>
</protein>
<feature type="region of interest" description="Disordered" evidence="1">
    <location>
        <begin position="152"/>
        <end position="191"/>
    </location>
</feature>
<feature type="region of interest" description="Disordered" evidence="1">
    <location>
        <begin position="1"/>
        <end position="22"/>
    </location>
</feature>
<sequence>MEPSSEQKVESSESNGPIPTGEELVLENVNTSSLKIVLQVTASKNGKSGGTQSIKVDRSWMFSNLRGADEANELSNKKVTQANETIEGRHWRAEAHNKEDTKSDEDPRDLIKAALSQIQEDFKSYQPSDGSKFRPYGMGVGERLSKLLEGIDSDDNVRDGPSIIPNVQQLPDDDDWRSKTKGHLGADGKRK</sequence>
<dbReference type="EMBL" id="CAJMXA010004213">
    <property type="protein sequence ID" value="CAE6537257.1"/>
    <property type="molecule type" value="Genomic_DNA"/>
</dbReference>
<gene>
    <name evidence="2" type="ORF">RDB_LOCUS183395</name>
</gene>
<reference evidence="2" key="1">
    <citation type="submission" date="2021-01" db="EMBL/GenBank/DDBJ databases">
        <authorList>
            <person name="Kaushik A."/>
        </authorList>
    </citation>
    <scope>NUCLEOTIDE SEQUENCE</scope>
    <source>
        <strain evidence="2">AG6-10EEA</strain>
    </source>
</reference>